<dbReference type="RefSeq" id="XP_041285397.1">
    <property type="nucleotide sequence ID" value="XM_041439249.1"/>
</dbReference>
<feature type="signal peptide" evidence="1">
    <location>
        <begin position="1"/>
        <end position="20"/>
    </location>
</feature>
<feature type="chain" id="PRO_5040466047" evidence="1">
    <location>
        <begin position="21"/>
        <end position="99"/>
    </location>
</feature>
<evidence type="ECO:0000313" key="3">
    <source>
        <dbReference type="Proteomes" id="UP000823399"/>
    </source>
</evidence>
<evidence type="ECO:0000313" key="2">
    <source>
        <dbReference type="EMBL" id="KAG2088008.1"/>
    </source>
</evidence>
<evidence type="ECO:0000256" key="1">
    <source>
        <dbReference type="SAM" id="SignalP"/>
    </source>
</evidence>
<dbReference type="EMBL" id="JABBWM010000126">
    <property type="protein sequence ID" value="KAG2088008.1"/>
    <property type="molecule type" value="Genomic_DNA"/>
</dbReference>
<dbReference type="Proteomes" id="UP000823399">
    <property type="component" value="Unassembled WGS sequence"/>
</dbReference>
<dbReference type="GeneID" id="64701508"/>
<organism evidence="2 3">
    <name type="scientific">Suillus discolor</name>
    <dbReference type="NCBI Taxonomy" id="1912936"/>
    <lineage>
        <taxon>Eukaryota</taxon>
        <taxon>Fungi</taxon>
        <taxon>Dikarya</taxon>
        <taxon>Basidiomycota</taxon>
        <taxon>Agaricomycotina</taxon>
        <taxon>Agaricomycetes</taxon>
        <taxon>Agaricomycetidae</taxon>
        <taxon>Boletales</taxon>
        <taxon>Suillineae</taxon>
        <taxon>Suillaceae</taxon>
        <taxon>Suillus</taxon>
    </lineage>
</organism>
<reference evidence="2" key="1">
    <citation type="journal article" date="2020" name="New Phytol.">
        <title>Comparative genomics reveals dynamic genome evolution in host specialist ectomycorrhizal fungi.</title>
        <authorList>
            <person name="Lofgren L.A."/>
            <person name="Nguyen N.H."/>
            <person name="Vilgalys R."/>
            <person name="Ruytinx J."/>
            <person name="Liao H.L."/>
            <person name="Branco S."/>
            <person name="Kuo A."/>
            <person name="LaButti K."/>
            <person name="Lipzen A."/>
            <person name="Andreopoulos W."/>
            <person name="Pangilinan J."/>
            <person name="Riley R."/>
            <person name="Hundley H."/>
            <person name="Na H."/>
            <person name="Barry K."/>
            <person name="Grigoriev I.V."/>
            <person name="Stajich J.E."/>
            <person name="Kennedy P.G."/>
        </authorList>
    </citation>
    <scope>NUCLEOTIDE SEQUENCE</scope>
    <source>
        <strain evidence="2">FC423</strain>
    </source>
</reference>
<sequence length="99" mass="10676">MRSSAIVFAVVAALTSSISATPINAGTDQCPSSCTSDDQCWECFFGLCNQFHCKVSRISSVTSMQYGTCKLLVIGQVNQRASSPIIELAWNFGSTRKCL</sequence>
<accession>A0A9P7ETX5</accession>
<name>A0A9P7ETX5_9AGAM</name>
<dbReference type="AlphaFoldDB" id="A0A9P7ETX5"/>
<comment type="caution">
    <text evidence="2">The sequence shown here is derived from an EMBL/GenBank/DDBJ whole genome shotgun (WGS) entry which is preliminary data.</text>
</comment>
<gene>
    <name evidence="2" type="ORF">F5147DRAFT_727305</name>
</gene>
<protein>
    <submittedName>
        <fullName evidence="2">Uncharacterized protein</fullName>
    </submittedName>
</protein>
<dbReference type="OrthoDB" id="2643821at2759"/>
<keyword evidence="3" id="KW-1185">Reference proteome</keyword>
<proteinExistence type="predicted"/>
<keyword evidence="1" id="KW-0732">Signal</keyword>